<dbReference type="EMBL" id="CP063144">
    <property type="protein sequence ID" value="QOR94774.1"/>
    <property type="molecule type" value="Genomic_DNA"/>
</dbReference>
<reference evidence="1 2" key="1">
    <citation type="submission" date="2020-10" db="EMBL/GenBank/DDBJ databases">
        <title>Complete genome sequence of Thermosphaera aggregans strain 3507.</title>
        <authorList>
            <person name="Zayulina K.S."/>
            <person name="Elcheninov A.G."/>
            <person name="Toshchakov S.V."/>
            <person name="Kublanov I.V."/>
            <person name="Kochetkova T.V."/>
        </authorList>
    </citation>
    <scope>NUCLEOTIDE SEQUENCE [LARGE SCALE GENOMIC DNA]</scope>
    <source>
        <strain evidence="1 2">3507</strain>
    </source>
</reference>
<dbReference type="RefSeq" id="WP_193436571.1">
    <property type="nucleotide sequence ID" value="NZ_CP063144.1"/>
</dbReference>
<evidence type="ECO:0000313" key="2">
    <source>
        <dbReference type="Proteomes" id="UP000593766"/>
    </source>
</evidence>
<accession>A0A7M1UUP3</accession>
<protein>
    <recommendedName>
        <fullName evidence="3">Glycosyltransferase subfamily 4-like N-terminal domain-containing protein</fullName>
    </recommendedName>
</protein>
<dbReference type="GeneID" id="59454206"/>
<gene>
    <name evidence="1" type="ORF">IMZ38_02270</name>
</gene>
<dbReference type="OrthoDB" id="131038at2157"/>
<dbReference type="Gene3D" id="3.40.50.2000">
    <property type="entry name" value="Glycogen Phosphorylase B"/>
    <property type="match status" value="1"/>
</dbReference>
<evidence type="ECO:0008006" key="3">
    <source>
        <dbReference type="Google" id="ProtNLM"/>
    </source>
</evidence>
<dbReference type="Proteomes" id="UP000593766">
    <property type="component" value="Chromosome"/>
</dbReference>
<sequence length="129" mass="14670">MKMAVFSELFYPHGGGAELATWLYLKLLSEEEGIKIKVVTRQFPGEPSTELVNKNLTIFRIPMKIALGSRYDTLVNMGILLKDFNQKLIKESDVVYIPGCWYSAIPIAKMHKNQLLPIYIITPLHALHP</sequence>
<name>A0A7M1UUP3_9CREN</name>
<dbReference type="KEGG" id="tcs:IMZ38_02270"/>
<organism evidence="1 2">
    <name type="scientific">Thermosphaera chiliense</name>
    <dbReference type="NCBI Taxonomy" id="3402707"/>
    <lineage>
        <taxon>Archaea</taxon>
        <taxon>Thermoproteota</taxon>
        <taxon>Thermoprotei</taxon>
        <taxon>Desulfurococcales</taxon>
        <taxon>Desulfurococcaceae</taxon>
        <taxon>Thermosphaera</taxon>
    </lineage>
</organism>
<proteinExistence type="predicted"/>
<dbReference type="AlphaFoldDB" id="A0A7M1UUP3"/>
<evidence type="ECO:0000313" key="1">
    <source>
        <dbReference type="EMBL" id="QOR94774.1"/>
    </source>
</evidence>
<keyword evidence="2" id="KW-1185">Reference proteome</keyword>